<dbReference type="Proteomes" id="UP001560685">
    <property type="component" value="Unassembled WGS sequence"/>
</dbReference>
<evidence type="ECO:0000259" key="3">
    <source>
        <dbReference type="Pfam" id="PF00501"/>
    </source>
</evidence>
<dbReference type="PANTHER" id="PTHR43201:SF5">
    <property type="entry name" value="MEDIUM-CHAIN ACYL-COA LIGASE ACSF2, MITOCHONDRIAL"/>
    <property type="match status" value="1"/>
</dbReference>
<keyword evidence="6" id="KW-1185">Reference proteome</keyword>
<dbReference type="Gene3D" id="3.30.300.30">
    <property type="match status" value="1"/>
</dbReference>
<feature type="domain" description="AMP-dependent synthetase/ligase" evidence="3">
    <location>
        <begin position="62"/>
        <end position="428"/>
    </location>
</feature>
<gene>
    <name evidence="5" type="ORF">ABFZ84_02245</name>
</gene>
<dbReference type="InterPro" id="IPR045851">
    <property type="entry name" value="AMP-bd_C_sf"/>
</dbReference>
<dbReference type="InterPro" id="IPR020845">
    <property type="entry name" value="AMP-binding_CS"/>
</dbReference>
<dbReference type="SUPFAM" id="SSF56801">
    <property type="entry name" value="Acetyl-CoA synthetase-like"/>
    <property type="match status" value="1"/>
</dbReference>
<dbReference type="Pfam" id="PF00501">
    <property type="entry name" value="AMP-binding"/>
    <property type="match status" value="1"/>
</dbReference>
<name>A0ABV3Z1D7_9PROT</name>
<reference evidence="5 6" key="1">
    <citation type="submission" date="2024-05" db="EMBL/GenBank/DDBJ databases">
        <title>Three bacterial strains, DH-69, EH-24, and ECK-19 isolated from coastal sediments.</title>
        <authorList>
            <person name="Ye Y.-Q."/>
            <person name="Du Z.-J."/>
        </authorList>
    </citation>
    <scope>NUCLEOTIDE SEQUENCE [LARGE SCALE GENOMIC DNA]</scope>
    <source>
        <strain evidence="5 6">ECK-19</strain>
    </source>
</reference>
<dbReference type="EMBL" id="JBEHZE010000001">
    <property type="protein sequence ID" value="MEX6632358.1"/>
    <property type="molecule type" value="Genomic_DNA"/>
</dbReference>
<dbReference type="RefSeq" id="WP_369312284.1">
    <property type="nucleotide sequence ID" value="NZ_JBEHZE010000001.1"/>
</dbReference>
<dbReference type="Gene3D" id="3.40.50.12780">
    <property type="entry name" value="N-terminal domain of ligase-like"/>
    <property type="match status" value="1"/>
</dbReference>
<accession>A0ABV3Z1D7</accession>
<evidence type="ECO:0000313" key="5">
    <source>
        <dbReference type="EMBL" id="MEX6632358.1"/>
    </source>
</evidence>
<comment type="caution">
    <text evidence="5">The sequence shown here is derived from an EMBL/GenBank/DDBJ whole genome shotgun (WGS) entry which is preliminary data.</text>
</comment>
<sequence length="574" mass="63279">MGETVPVNNDEPLDPAKLAATAFKLLTENPLFKVGEAEIRGNTYRVFENAPASVVGLFAYGASHGDKDFLIFEGERLSFAEVFKRACRFANALRDELGIKQGDKVALAMRNYPEWCISYMAVISTGAVVVPLNAWWKADELKYGIEDCGAKTVIVDGKRLEYLKPLKEELGLRLVLARDKGEGADYSYEELLEGSNIETPPAVDIHPDDDYCIVYTSGSTGNPKGVVLTHRGCISALMSWSFIASVIKEMRGGAGIFGDNPGILLAIPLFHVTGSHSIFLLSFLVGRRVAMMYRWDPKQACEIINQEKLTNFVGVPSQSFEMMQAVDEAGCPTLLDIGSGGAKRPSNHVRKLKEKFKKANPSSGYGLSETNAMGCVISQADYLKRPDSTGRPVPPLTDIKIMKDGEEQPTGSVGEVWIRSPANFRGYHNMPKETAEALTPDGWFKTGDLGKFDEEQYLYIVDRMKELIIRGGENISCLEVENRVYQHDAVAEAVVFSVPDEVLNERVGLAVYAKEGMSIDAKELRDFIAEDLAGFKVPERIWVSPLPLPQLGTAKFDKLTIRQISLQHPPALSV</sequence>
<evidence type="ECO:0000256" key="1">
    <source>
        <dbReference type="ARBA" id="ARBA00006432"/>
    </source>
</evidence>
<evidence type="ECO:0000259" key="4">
    <source>
        <dbReference type="Pfam" id="PF13193"/>
    </source>
</evidence>
<evidence type="ECO:0000313" key="6">
    <source>
        <dbReference type="Proteomes" id="UP001560685"/>
    </source>
</evidence>
<dbReference type="InterPro" id="IPR025110">
    <property type="entry name" value="AMP-bd_C"/>
</dbReference>
<dbReference type="Pfam" id="PF13193">
    <property type="entry name" value="AMP-binding_C"/>
    <property type="match status" value="1"/>
</dbReference>
<keyword evidence="2" id="KW-0436">Ligase</keyword>
<feature type="domain" description="AMP-binding enzyme C-terminal" evidence="4">
    <location>
        <begin position="479"/>
        <end position="547"/>
    </location>
</feature>
<dbReference type="InterPro" id="IPR000873">
    <property type="entry name" value="AMP-dep_synth/lig_dom"/>
</dbReference>
<evidence type="ECO:0000256" key="2">
    <source>
        <dbReference type="ARBA" id="ARBA00022598"/>
    </source>
</evidence>
<dbReference type="PANTHER" id="PTHR43201">
    <property type="entry name" value="ACYL-COA SYNTHETASE"/>
    <property type="match status" value="1"/>
</dbReference>
<protein>
    <submittedName>
        <fullName evidence="5">Class I adenylate-forming enzyme family protein</fullName>
    </submittedName>
</protein>
<comment type="similarity">
    <text evidence="1">Belongs to the ATP-dependent AMP-binding enzyme family.</text>
</comment>
<dbReference type="PROSITE" id="PS00455">
    <property type="entry name" value="AMP_BINDING"/>
    <property type="match status" value="1"/>
</dbReference>
<dbReference type="InterPro" id="IPR042099">
    <property type="entry name" value="ANL_N_sf"/>
</dbReference>
<organism evidence="5 6">
    <name type="scientific">Hyphococcus lacteus</name>
    <dbReference type="NCBI Taxonomy" id="3143536"/>
    <lineage>
        <taxon>Bacteria</taxon>
        <taxon>Pseudomonadati</taxon>
        <taxon>Pseudomonadota</taxon>
        <taxon>Alphaproteobacteria</taxon>
        <taxon>Parvularculales</taxon>
        <taxon>Parvularculaceae</taxon>
        <taxon>Hyphococcus</taxon>
    </lineage>
</organism>
<proteinExistence type="inferred from homology"/>